<accession>A0A392UVR6</accession>
<evidence type="ECO:0000313" key="2">
    <source>
        <dbReference type="Proteomes" id="UP000265520"/>
    </source>
</evidence>
<name>A0A392UVR6_9FABA</name>
<organism evidence="1 2">
    <name type="scientific">Trifolium medium</name>
    <dbReference type="NCBI Taxonomy" id="97028"/>
    <lineage>
        <taxon>Eukaryota</taxon>
        <taxon>Viridiplantae</taxon>
        <taxon>Streptophyta</taxon>
        <taxon>Embryophyta</taxon>
        <taxon>Tracheophyta</taxon>
        <taxon>Spermatophyta</taxon>
        <taxon>Magnoliopsida</taxon>
        <taxon>eudicotyledons</taxon>
        <taxon>Gunneridae</taxon>
        <taxon>Pentapetalae</taxon>
        <taxon>rosids</taxon>
        <taxon>fabids</taxon>
        <taxon>Fabales</taxon>
        <taxon>Fabaceae</taxon>
        <taxon>Papilionoideae</taxon>
        <taxon>50 kb inversion clade</taxon>
        <taxon>NPAAA clade</taxon>
        <taxon>Hologalegina</taxon>
        <taxon>IRL clade</taxon>
        <taxon>Trifolieae</taxon>
        <taxon>Trifolium</taxon>
    </lineage>
</organism>
<dbReference type="Proteomes" id="UP000265520">
    <property type="component" value="Unassembled WGS sequence"/>
</dbReference>
<protein>
    <submittedName>
        <fullName evidence="1">Uncharacterized protein</fullName>
    </submittedName>
</protein>
<dbReference type="AlphaFoldDB" id="A0A392UVR6"/>
<sequence>FQPSEQQELLPISKNETQHQMILQVPLE</sequence>
<feature type="non-terminal residue" evidence="1">
    <location>
        <position position="1"/>
    </location>
</feature>
<dbReference type="EMBL" id="LXQA010988612">
    <property type="protein sequence ID" value="MCI80134.1"/>
    <property type="molecule type" value="Genomic_DNA"/>
</dbReference>
<evidence type="ECO:0000313" key="1">
    <source>
        <dbReference type="EMBL" id="MCI80134.1"/>
    </source>
</evidence>
<keyword evidence="2" id="KW-1185">Reference proteome</keyword>
<reference evidence="1 2" key="1">
    <citation type="journal article" date="2018" name="Front. Plant Sci.">
        <title>Red Clover (Trifolium pratense) and Zigzag Clover (T. medium) - A Picture of Genomic Similarities and Differences.</title>
        <authorList>
            <person name="Dluhosova J."/>
            <person name="Istvanek J."/>
            <person name="Nedelnik J."/>
            <person name="Repkova J."/>
        </authorList>
    </citation>
    <scope>NUCLEOTIDE SEQUENCE [LARGE SCALE GENOMIC DNA]</scope>
    <source>
        <strain evidence="2">cv. 10/8</strain>
        <tissue evidence="1">Leaf</tissue>
    </source>
</reference>
<proteinExistence type="predicted"/>
<comment type="caution">
    <text evidence="1">The sequence shown here is derived from an EMBL/GenBank/DDBJ whole genome shotgun (WGS) entry which is preliminary data.</text>
</comment>